<dbReference type="EMBL" id="WNYA01077337">
    <property type="protein sequence ID" value="KAG8535133.1"/>
    <property type="molecule type" value="Genomic_DNA"/>
</dbReference>
<reference evidence="3" key="1">
    <citation type="thesis" date="2020" institute="ProQuest LLC" country="789 East Eisenhower Parkway, Ann Arbor, MI, USA">
        <title>Comparative Genomics and Chromosome Evolution.</title>
        <authorList>
            <person name="Mudd A.B."/>
        </authorList>
    </citation>
    <scope>NUCLEOTIDE SEQUENCE</scope>
    <source>
        <strain evidence="3">237g6f4</strain>
        <tissue evidence="3">Blood</tissue>
    </source>
</reference>
<comment type="caution">
    <text evidence="3">The sequence shown here is derived from an EMBL/GenBank/DDBJ whole genome shotgun (WGS) entry which is preliminary data.</text>
</comment>
<keyword evidence="2" id="KW-0472">Membrane</keyword>
<keyword evidence="2" id="KW-0812">Transmembrane</keyword>
<gene>
    <name evidence="3" type="ORF">GDO81_029343</name>
</gene>
<evidence type="ECO:0000256" key="2">
    <source>
        <dbReference type="SAM" id="Phobius"/>
    </source>
</evidence>
<feature type="transmembrane region" description="Helical" evidence="2">
    <location>
        <begin position="56"/>
        <end position="79"/>
    </location>
</feature>
<organism evidence="3 4">
    <name type="scientific">Engystomops pustulosus</name>
    <name type="common">Tungara frog</name>
    <name type="synonym">Physalaemus pustulosus</name>
    <dbReference type="NCBI Taxonomy" id="76066"/>
    <lineage>
        <taxon>Eukaryota</taxon>
        <taxon>Metazoa</taxon>
        <taxon>Chordata</taxon>
        <taxon>Craniata</taxon>
        <taxon>Vertebrata</taxon>
        <taxon>Euteleostomi</taxon>
        <taxon>Amphibia</taxon>
        <taxon>Batrachia</taxon>
        <taxon>Anura</taxon>
        <taxon>Neobatrachia</taxon>
        <taxon>Hyloidea</taxon>
        <taxon>Leptodactylidae</taxon>
        <taxon>Leiuperinae</taxon>
        <taxon>Engystomops</taxon>
    </lineage>
</organism>
<keyword evidence="4" id="KW-1185">Reference proteome</keyword>
<evidence type="ECO:0000313" key="4">
    <source>
        <dbReference type="Proteomes" id="UP000824782"/>
    </source>
</evidence>
<evidence type="ECO:0000256" key="1">
    <source>
        <dbReference type="SAM" id="MobiDB-lite"/>
    </source>
</evidence>
<sequence>MTEGQQLQVRSVSEDPKLQNGATGEDVQILVSTSREEPRKPRKTPRYLPPCNPRRLAIISIVCGVSCCGIKALILALQVPATSAL</sequence>
<feature type="compositionally biased region" description="Polar residues" evidence="1">
    <location>
        <begin position="1"/>
        <end position="11"/>
    </location>
</feature>
<name>A0AAV6YMD3_ENGPU</name>
<proteinExistence type="predicted"/>
<accession>A0AAV6YMD3</accession>
<feature type="region of interest" description="Disordered" evidence="1">
    <location>
        <begin position="1"/>
        <end position="47"/>
    </location>
</feature>
<dbReference type="AlphaFoldDB" id="A0AAV6YMD3"/>
<evidence type="ECO:0000313" key="3">
    <source>
        <dbReference type="EMBL" id="KAG8535133.1"/>
    </source>
</evidence>
<keyword evidence="2" id="KW-1133">Transmembrane helix</keyword>
<dbReference type="Proteomes" id="UP000824782">
    <property type="component" value="Unassembled WGS sequence"/>
</dbReference>
<protein>
    <submittedName>
        <fullName evidence="3">Uncharacterized protein</fullName>
    </submittedName>
</protein>